<dbReference type="GO" id="GO:0050664">
    <property type="term" value="F:oxidoreductase activity, acting on NAD(P)H, oxygen as acceptor"/>
    <property type="evidence" value="ECO:0007669"/>
    <property type="project" value="TreeGrafter"/>
</dbReference>
<dbReference type="PANTHER" id="PTHR43008:SF4">
    <property type="entry name" value="CHAIN DEHYDROGENASE, PUTATIVE (AFU_ORTHOLOGUE AFUA_4G08710)-RELATED"/>
    <property type="match status" value="1"/>
</dbReference>
<dbReference type="InterPro" id="IPR036291">
    <property type="entry name" value="NAD(P)-bd_dom_sf"/>
</dbReference>
<gene>
    <name evidence="3" type="ORF">PSET11_02926</name>
</gene>
<name>A0A3P5XIA7_9MICC</name>
<dbReference type="OrthoDB" id="9785826at2"/>
<reference evidence="3 4" key="1">
    <citation type="submission" date="2018-11" db="EMBL/GenBank/DDBJ databases">
        <authorList>
            <person name="Criscuolo A."/>
        </authorList>
    </citation>
    <scope>NUCLEOTIDE SEQUENCE [LARGE SCALE GENOMIC DNA]</scope>
    <source>
        <strain evidence="3">AT11b</strain>
    </source>
</reference>
<dbReference type="PRINTS" id="PR00081">
    <property type="entry name" value="GDHRDH"/>
</dbReference>
<protein>
    <submittedName>
        <fullName evidence="3">3-ketoacyl-(Acyl-carrier-protein) reductase</fullName>
    </submittedName>
</protein>
<keyword evidence="4" id="KW-1185">Reference proteome</keyword>
<sequence>MSRILVTGSSEGLGRATAEALLAGGHDVVVHARTDARLAVLAPLLDRGALAVVGDLAALDQVQDVAAQANALGVFDAVIHNAGVLDGGALLPVNVVAPYVLTAQMARPRRLIYLSSGMHRGGTPSLAGVDWSGVQRSHSYSDSKLFLTTLAAAVAQSWPEVSVHAVDPGWVPTRMGGPNANDDLAMGHQTQAWLAAEEQQPGFRYWFHRAVHQPHPAVHDGHFQAELMRSLADFSGLVLAGVA</sequence>
<dbReference type="PANTHER" id="PTHR43008">
    <property type="entry name" value="BENZIL REDUCTASE"/>
    <property type="match status" value="1"/>
</dbReference>
<dbReference type="RefSeq" id="WP_124093001.1">
    <property type="nucleotide sequence ID" value="NZ_CBCRYA010000001.1"/>
</dbReference>
<dbReference type="AlphaFoldDB" id="A0A3P5XIA7"/>
<evidence type="ECO:0000313" key="4">
    <source>
        <dbReference type="Proteomes" id="UP000280861"/>
    </source>
</evidence>
<evidence type="ECO:0000256" key="1">
    <source>
        <dbReference type="ARBA" id="ARBA00006484"/>
    </source>
</evidence>
<dbReference type="SUPFAM" id="SSF51735">
    <property type="entry name" value="NAD(P)-binding Rossmann-fold domains"/>
    <property type="match status" value="1"/>
</dbReference>
<accession>A0A3P5XIA7</accession>
<organism evidence="3 4">
    <name type="scientific">Arthrobacter ulcerisalmonis</name>
    <dbReference type="NCBI Taxonomy" id="2483813"/>
    <lineage>
        <taxon>Bacteria</taxon>
        <taxon>Bacillati</taxon>
        <taxon>Actinomycetota</taxon>
        <taxon>Actinomycetes</taxon>
        <taxon>Micrococcales</taxon>
        <taxon>Micrococcaceae</taxon>
        <taxon>Arthrobacter</taxon>
    </lineage>
</organism>
<comment type="similarity">
    <text evidence="1">Belongs to the short-chain dehydrogenases/reductases (SDR) family.</text>
</comment>
<dbReference type="InterPro" id="IPR002347">
    <property type="entry name" value="SDR_fam"/>
</dbReference>
<evidence type="ECO:0000256" key="2">
    <source>
        <dbReference type="ARBA" id="ARBA00023002"/>
    </source>
</evidence>
<proteinExistence type="inferred from homology"/>
<keyword evidence="2" id="KW-0560">Oxidoreductase</keyword>
<dbReference type="EMBL" id="UXAU01000038">
    <property type="protein sequence ID" value="VDC31291.1"/>
    <property type="molecule type" value="Genomic_DNA"/>
</dbReference>
<evidence type="ECO:0000313" key="3">
    <source>
        <dbReference type="EMBL" id="VDC31291.1"/>
    </source>
</evidence>
<dbReference type="Pfam" id="PF00106">
    <property type="entry name" value="adh_short"/>
    <property type="match status" value="1"/>
</dbReference>
<dbReference type="Gene3D" id="3.40.50.720">
    <property type="entry name" value="NAD(P)-binding Rossmann-like Domain"/>
    <property type="match status" value="1"/>
</dbReference>
<dbReference type="Proteomes" id="UP000280861">
    <property type="component" value="Unassembled WGS sequence"/>
</dbReference>